<dbReference type="NCBIfam" id="TIGR00728">
    <property type="entry name" value="OPT_sfam"/>
    <property type="match status" value="1"/>
</dbReference>
<dbReference type="Pfam" id="PF03169">
    <property type="entry name" value="OPT"/>
    <property type="match status" value="1"/>
</dbReference>
<protein>
    <submittedName>
        <fullName evidence="9">OPT oligopeptide transporter protein-domain-containing protein</fullName>
    </submittedName>
</protein>
<feature type="transmembrane region" description="Helical" evidence="8">
    <location>
        <begin position="262"/>
        <end position="283"/>
    </location>
</feature>
<feature type="transmembrane region" description="Helical" evidence="8">
    <location>
        <begin position="232"/>
        <end position="250"/>
    </location>
</feature>
<keyword evidence="4 8" id="KW-0812">Transmembrane</keyword>
<evidence type="ECO:0000256" key="4">
    <source>
        <dbReference type="ARBA" id="ARBA00022692"/>
    </source>
</evidence>
<feature type="transmembrane region" description="Helical" evidence="8">
    <location>
        <begin position="290"/>
        <end position="307"/>
    </location>
</feature>
<comment type="subcellular location">
    <subcellularLocation>
        <location evidence="1">Membrane</location>
        <topology evidence="1">Multi-pass membrane protein</topology>
    </subcellularLocation>
</comment>
<evidence type="ECO:0000256" key="8">
    <source>
        <dbReference type="SAM" id="Phobius"/>
    </source>
</evidence>
<feature type="transmembrane region" description="Helical" evidence="8">
    <location>
        <begin position="94"/>
        <end position="116"/>
    </location>
</feature>
<sequence>MSGPRDIEAVSPRHRRASTPRPRQQEVVHSASSLTLRSTVVGIIVGILICLSNTYFGLRTGFLAIMSLPSTILGFAFFKTIQDHLAFPFTPQEHATMVVIASSLGLMPFTIGSVGILPAMEFLTNESENGPFHLDWAQLCVWSIGVSILGVAVTLPLRKRFLVQEPLPFPFGTSSAAMIGSLHRDADIAHRILRAQNDLESVNDKQKQSIVEDSVDTDDSLLQHGWSQNNKLILITFLFAALYSLTAYFVPQIRTMNIFGNYLAQEWLFSLSTSPGYVSIGLIVPPITTLWIVVGCLIGWGILSPLSRLNGWAPGSVSDWETGSRGWIMWIAVALILGDTAVTLSTMLLRSFNVYAISNLVELSTYWKGNHHLDDEEDTQPLIRGPLRPEISPQVGSLDYRDDKLTTKVYLVWILTGLLLCFASMVVLFGSSVPILALLLAVFTILPLSHVNIRCYGETGTGGAAYIAKIPQFLFAFLIPSANPNAILLSLAVAGVVEASVWQAAEMMDEFKMGHLVNAPPMSLFYGQLIGSLVGSAISMLVYRLYTNILSFPSKDFPMPSAHILISTARLVYGRGMPPGLLEFGVVASALGAIFKILKDCKRLSRWSTCIPSSVALAAGMYIMPEMILAQGIGGLIHYHILRHWGREKESRLISTATGFILGEGLFSLVTMLLQSIDVPHL</sequence>
<feature type="transmembrane region" description="Helical" evidence="8">
    <location>
        <begin position="62"/>
        <end position="82"/>
    </location>
</feature>
<dbReference type="InterPro" id="IPR004813">
    <property type="entry name" value="OPT"/>
</dbReference>
<evidence type="ECO:0000313" key="9">
    <source>
        <dbReference type="EMBL" id="KAK1624121.1"/>
    </source>
</evidence>
<keyword evidence="6 8" id="KW-0472">Membrane</keyword>
<feature type="transmembrane region" description="Helical" evidence="8">
    <location>
        <begin position="525"/>
        <end position="546"/>
    </location>
</feature>
<feature type="region of interest" description="Disordered" evidence="7">
    <location>
        <begin position="1"/>
        <end position="26"/>
    </location>
</feature>
<organism evidence="9 10">
    <name type="scientific">Colletotrichum phormii</name>
    <dbReference type="NCBI Taxonomy" id="359342"/>
    <lineage>
        <taxon>Eukaryota</taxon>
        <taxon>Fungi</taxon>
        <taxon>Dikarya</taxon>
        <taxon>Ascomycota</taxon>
        <taxon>Pezizomycotina</taxon>
        <taxon>Sordariomycetes</taxon>
        <taxon>Hypocreomycetidae</taxon>
        <taxon>Glomerellales</taxon>
        <taxon>Glomerellaceae</taxon>
        <taxon>Colletotrichum</taxon>
        <taxon>Colletotrichum acutatum species complex</taxon>
    </lineage>
</organism>
<evidence type="ECO:0000256" key="7">
    <source>
        <dbReference type="SAM" id="MobiDB-lite"/>
    </source>
</evidence>
<dbReference type="GO" id="GO:0000329">
    <property type="term" value="C:fungal-type vacuole membrane"/>
    <property type="evidence" value="ECO:0007669"/>
    <property type="project" value="TreeGrafter"/>
</dbReference>
<dbReference type="RefSeq" id="XP_060440116.1">
    <property type="nucleotide sequence ID" value="XM_060585413.1"/>
</dbReference>
<keyword evidence="5 8" id="KW-1133">Transmembrane helix</keyword>
<keyword evidence="10" id="KW-1185">Reference proteome</keyword>
<feature type="transmembrane region" description="Helical" evidence="8">
    <location>
        <begin position="34"/>
        <end position="56"/>
    </location>
</feature>
<gene>
    <name evidence="9" type="ORF">BDP81DRAFT_330590</name>
</gene>
<dbReference type="EMBL" id="JAHMHQ010000025">
    <property type="protein sequence ID" value="KAK1624121.1"/>
    <property type="molecule type" value="Genomic_DNA"/>
</dbReference>
<evidence type="ECO:0000313" key="10">
    <source>
        <dbReference type="Proteomes" id="UP001243989"/>
    </source>
</evidence>
<comment type="caution">
    <text evidence="9">The sequence shown here is derived from an EMBL/GenBank/DDBJ whole genome shotgun (WGS) entry which is preliminary data.</text>
</comment>
<feature type="transmembrane region" description="Helical" evidence="8">
    <location>
        <begin position="136"/>
        <end position="157"/>
    </location>
</feature>
<feature type="transmembrane region" description="Helical" evidence="8">
    <location>
        <begin position="653"/>
        <end position="674"/>
    </location>
</feature>
<dbReference type="PANTHER" id="PTHR31645:SF0">
    <property type="entry name" value="OLIGOPEPTIDE TRANSPORTER YGL114W-RELATED"/>
    <property type="match status" value="1"/>
</dbReference>
<feature type="transmembrane region" description="Helical" evidence="8">
    <location>
        <begin position="410"/>
        <end position="443"/>
    </location>
</feature>
<keyword evidence="3" id="KW-0813">Transport</keyword>
<dbReference type="GeneID" id="85470275"/>
<dbReference type="Proteomes" id="UP001243989">
    <property type="component" value="Unassembled WGS sequence"/>
</dbReference>
<dbReference type="GO" id="GO:0035673">
    <property type="term" value="F:oligopeptide transmembrane transporter activity"/>
    <property type="evidence" value="ECO:0007669"/>
    <property type="project" value="InterPro"/>
</dbReference>
<name>A0AAJ0EA07_9PEZI</name>
<evidence type="ECO:0000256" key="3">
    <source>
        <dbReference type="ARBA" id="ARBA00022448"/>
    </source>
</evidence>
<reference evidence="9" key="1">
    <citation type="submission" date="2021-06" db="EMBL/GenBank/DDBJ databases">
        <title>Comparative genomics, transcriptomics and evolutionary studies reveal genomic signatures of adaptation to plant cell wall in hemibiotrophic fungi.</title>
        <authorList>
            <consortium name="DOE Joint Genome Institute"/>
            <person name="Baroncelli R."/>
            <person name="Diaz J.F."/>
            <person name="Benocci T."/>
            <person name="Peng M."/>
            <person name="Battaglia E."/>
            <person name="Haridas S."/>
            <person name="Andreopoulos W."/>
            <person name="Labutti K."/>
            <person name="Pangilinan J."/>
            <person name="Floch G.L."/>
            <person name="Makela M.R."/>
            <person name="Henrissat B."/>
            <person name="Grigoriev I.V."/>
            <person name="Crouch J.A."/>
            <person name="De Vries R.P."/>
            <person name="Sukno S.A."/>
            <person name="Thon M.R."/>
        </authorList>
    </citation>
    <scope>NUCLEOTIDE SEQUENCE</scope>
    <source>
        <strain evidence="9">CBS 102054</strain>
    </source>
</reference>
<evidence type="ECO:0000256" key="2">
    <source>
        <dbReference type="ARBA" id="ARBA00008807"/>
    </source>
</evidence>
<evidence type="ECO:0000256" key="6">
    <source>
        <dbReference type="ARBA" id="ARBA00023136"/>
    </source>
</evidence>
<feature type="transmembrane region" description="Helical" evidence="8">
    <location>
        <begin position="327"/>
        <end position="349"/>
    </location>
</feature>
<dbReference type="InterPro" id="IPR045035">
    <property type="entry name" value="YSL-like"/>
</dbReference>
<dbReference type="AlphaFoldDB" id="A0AAJ0EA07"/>
<accession>A0AAJ0EA07</accession>
<dbReference type="PANTHER" id="PTHR31645">
    <property type="entry name" value="OLIGOPEPTIDE TRANSPORTER YGL114W-RELATED"/>
    <property type="match status" value="1"/>
</dbReference>
<evidence type="ECO:0000256" key="1">
    <source>
        <dbReference type="ARBA" id="ARBA00004141"/>
    </source>
</evidence>
<evidence type="ECO:0000256" key="5">
    <source>
        <dbReference type="ARBA" id="ARBA00022989"/>
    </source>
</evidence>
<comment type="similarity">
    <text evidence="2">Belongs to the oligopeptide OPT transporter family.</text>
</comment>
<proteinExistence type="inferred from homology"/>